<dbReference type="AlphaFoldDB" id="A0A7K0DAN6"/>
<feature type="transmembrane region" description="Helical" evidence="7">
    <location>
        <begin position="39"/>
        <end position="59"/>
    </location>
</feature>
<feature type="transmembrane region" description="Helical" evidence="7">
    <location>
        <begin position="14"/>
        <end position="32"/>
    </location>
</feature>
<comment type="subcellular location">
    <subcellularLocation>
        <location evidence="1">Cell membrane</location>
        <topology evidence="1">Multi-pass membrane protein</topology>
    </subcellularLocation>
</comment>
<dbReference type="PANTHER" id="PTHR30506:SF3">
    <property type="entry name" value="UPF0126 INNER MEMBRANE PROTEIN YADS-RELATED"/>
    <property type="match status" value="1"/>
</dbReference>
<organism evidence="9 10">
    <name type="scientific">Nocardia macrotermitis</name>
    <dbReference type="NCBI Taxonomy" id="2585198"/>
    <lineage>
        <taxon>Bacteria</taxon>
        <taxon>Bacillati</taxon>
        <taxon>Actinomycetota</taxon>
        <taxon>Actinomycetes</taxon>
        <taxon>Mycobacteriales</taxon>
        <taxon>Nocardiaceae</taxon>
        <taxon>Nocardia</taxon>
    </lineage>
</organism>
<evidence type="ECO:0000256" key="2">
    <source>
        <dbReference type="ARBA" id="ARBA00008193"/>
    </source>
</evidence>
<feature type="transmembrane region" description="Helical" evidence="7">
    <location>
        <begin position="100"/>
        <end position="119"/>
    </location>
</feature>
<evidence type="ECO:0000313" key="10">
    <source>
        <dbReference type="Proteomes" id="UP000438448"/>
    </source>
</evidence>
<evidence type="ECO:0000259" key="8">
    <source>
        <dbReference type="Pfam" id="PF03458"/>
    </source>
</evidence>
<feature type="transmembrane region" description="Helical" evidence="7">
    <location>
        <begin position="71"/>
        <end position="88"/>
    </location>
</feature>
<name>A0A7K0DAN6_9NOCA</name>
<sequence length="214" mass="21933">MIALNTTAENVQRAADLLGVFAFGVSGALLAVRKNYDMVGIAVLACATAFGGGVVRDVVIGAVPPVALTDPWYLGLPILAAAIIFLWRPPRRLVATPLDLADAIGLGVFSVTGTVTAYQHGLATVPSALLGVLTAVGGGLIRDVLAGVQPSVLRPDQEIYALPALLGASAAAALLRFGALTAWTGAAASAGAVVLRVLALRYHWHAPRARGRRG</sequence>
<dbReference type="InterPro" id="IPR005115">
    <property type="entry name" value="Gly_transporter"/>
</dbReference>
<dbReference type="Proteomes" id="UP000438448">
    <property type="component" value="Unassembled WGS sequence"/>
</dbReference>
<evidence type="ECO:0000256" key="1">
    <source>
        <dbReference type="ARBA" id="ARBA00004651"/>
    </source>
</evidence>
<evidence type="ECO:0000313" key="9">
    <source>
        <dbReference type="EMBL" id="MQY22855.1"/>
    </source>
</evidence>
<evidence type="ECO:0000256" key="6">
    <source>
        <dbReference type="ARBA" id="ARBA00023136"/>
    </source>
</evidence>
<comment type="similarity">
    <text evidence="2">Belongs to the UPF0126 family.</text>
</comment>
<proteinExistence type="inferred from homology"/>
<keyword evidence="3" id="KW-1003">Cell membrane</keyword>
<evidence type="ECO:0000256" key="4">
    <source>
        <dbReference type="ARBA" id="ARBA00022692"/>
    </source>
</evidence>
<feature type="transmembrane region" description="Helical" evidence="7">
    <location>
        <begin position="185"/>
        <end position="204"/>
    </location>
</feature>
<dbReference type="OrthoDB" id="9791874at2"/>
<protein>
    <recommendedName>
        <fullName evidence="8">Glycine transporter domain-containing protein</fullName>
    </recommendedName>
</protein>
<gene>
    <name evidence="9" type="ORF">NRB20_59780</name>
</gene>
<accession>A0A7K0DAN6</accession>
<dbReference type="GO" id="GO:0005886">
    <property type="term" value="C:plasma membrane"/>
    <property type="evidence" value="ECO:0007669"/>
    <property type="project" value="UniProtKB-SubCell"/>
</dbReference>
<keyword evidence="6 7" id="KW-0472">Membrane</keyword>
<evidence type="ECO:0000256" key="5">
    <source>
        <dbReference type="ARBA" id="ARBA00022989"/>
    </source>
</evidence>
<dbReference type="PANTHER" id="PTHR30506">
    <property type="entry name" value="INNER MEMBRANE PROTEIN"/>
    <property type="match status" value="1"/>
</dbReference>
<evidence type="ECO:0000256" key="3">
    <source>
        <dbReference type="ARBA" id="ARBA00022475"/>
    </source>
</evidence>
<keyword evidence="10" id="KW-1185">Reference proteome</keyword>
<dbReference type="RefSeq" id="WP_153414660.1">
    <property type="nucleotide sequence ID" value="NZ_WEGK01000015.1"/>
</dbReference>
<reference evidence="9 10" key="1">
    <citation type="submission" date="2019-10" db="EMBL/GenBank/DDBJ databases">
        <title>Nocardia macrotermitis sp. nov. and Nocardia aurantia sp. nov., isolated from the gut of fungus growing-termite Macrotermes natalensis.</title>
        <authorList>
            <person name="Benndorf R."/>
            <person name="Schwitalla J."/>
            <person name="Martin K."/>
            <person name="De Beer W."/>
            <person name="Kaster A.-K."/>
            <person name="Vollmers J."/>
            <person name="Poulsen M."/>
            <person name="Beemelmanns C."/>
        </authorList>
    </citation>
    <scope>NUCLEOTIDE SEQUENCE [LARGE SCALE GENOMIC DNA]</scope>
    <source>
        <strain evidence="9 10">RB20</strain>
    </source>
</reference>
<evidence type="ECO:0000256" key="7">
    <source>
        <dbReference type="SAM" id="Phobius"/>
    </source>
</evidence>
<comment type="caution">
    <text evidence="9">The sequence shown here is derived from an EMBL/GenBank/DDBJ whole genome shotgun (WGS) entry which is preliminary data.</text>
</comment>
<keyword evidence="5 7" id="KW-1133">Transmembrane helix</keyword>
<keyword evidence="4 7" id="KW-0812">Transmembrane</keyword>
<dbReference type="Pfam" id="PF03458">
    <property type="entry name" value="Gly_transporter"/>
    <property type="match status" value="2"/>
</dbReference>
<dbReference type="EMBL" id="WEGK01000015">
    <property type="protein sequence ID" value="MQY22855.1"/>
    <property type="molecule type" value="Genomic_DNA"/>
</dbReference>
<feature type="domain" description="Glycine transporter" evidence="8">
    <location>
        <begin position="14"/>
        <end position="87"/>
    </location>
</feature>
<feature type="domain" description="Glycine transporter" evidence="8">
    <location>
        <begin position="100"/>
        <end position="174"/>
    </location>
</feature>